<feature type="compositionally biased region" description="Low complexity" evidence="5">
    <location>
        <begin position="643"/>
        <end position="653"/>
    </location>
</feature>
<feature type="compositionally biased region" description="Low complexity" evidence="5">
    <location>
        <begin position="1"/>
        <end position="16"/>
    </location>
</feature>
<feature type="compositionally biased region" description="Polar residues" evidence="5">
    <location>
        <begin position="621"/>
        <end position="642"/>
    </location>
</feature>
<feature type="compositionally biased region" description="Basic residues" evidence="5">
    <location>
        <begin position="833"/>
        <end position="859"/>
    </location>
</feature>
<dbReference type="PANTHER" id="PTHR10782:SF94">
    <property type="entry name" value="SUPPRESSOR OF VARIEGATION 2-10, ISOFORM I"/>
    <property type="match status" value="1"/>
</dbReference>
<feature type="region of interest" description="Disordered" evidence="5">
    <location>
        <begin position="373"/>
        <end position="486"/>
    </location>
</feature>
<feature type="region of interest" description="Disordered" evidence="5">
    <location>
        <begin position="504"/>
        <end position="655"/>
    </location>
</feature>
<evidence type="ECO:0000256" key="3">
    <source>
        <dbReference type="ARBA" id="ARBA00022833"/>
    </source>
</evidence>
<gene>
    <name evidence="7" type="ORF">HUG17_2443</name>
</gene>
<accession>A0A9D4SET8</accession>
<dbReference type="InterPro" id="IPR004181">
    <property type="entry name" value="Znf_MIZ"/>
</dbReference>
<feature type="domain" description="SP-RING-type" evidence="6">
    <location>
        <begin position="267"/>
        <end position="349"/>
    </location>
</feature>
<evidence type="ECO:0000256" key="5">
    <source>
        <dbReference type="SAM" id="MobiDB-lite"/>
    </source>
</evidence>
<evidence type="ECO:0000256" key="2">
    <source>
        <dbReference type="ARBA" id="ARBA00022771"/>
    </source>
</evidence>
<dbReference type="PROSITE" id="PS51044">
    <property type="entry name" value="ZF_SP_RING"/>
    <property type="match status" value="1"/>
</dbReference>
<reference evidence="7" key="1">
    <citation type="submission" date="2020-06" db="EMBL/GenBank/DDBJ databases">
        <authorList>
            <person name="Ji K."/>
            <person name="Li J."/>
        </authorList>
    </citation>
    <scope>NUCLEOTIDE SEQUENCE</scope>
    <source>
        <strain evidence="7">JKM2019</strain>
        <tissue evidence="7">Whole body</tissue>
    </source>
</reference>
<organism evidence="7">
    <name type="scientific">Dermatophagoides farinae</name>
    <name type="common">American house dust mite</name>
    <dbReference type="NCBI Taxonomy" id="6954"/>
    <lineage>
        <taxon>Eukaryota</taxon>
        <taxon>Metazoa</taxon>
        <taxon>Ecdysozoa</taxon>
        <taxon>Arthropoda</taxon>
        <taxon>Chelicerata</taxon>
        <taxon>Arachnida</taxon>
        <taxon>Acari</taxon>
        <taxon>Acariformes</taxon>
        <taxon>Sarcoptiformes</taxon>
        <taxon>Astigmata</taxon>
        <taxon>Psoroptidia</taxon>
        <taxon>Analgoidea</taxon>
        <taxon>Pyroglyphidae</taxon>
        <taxon>Dermatophagoidinae</taxon>
        <taxon>Dermatophagoides</taxon>
    </lineage>
</organism>
<keyword evidence="1" id="KW-0479">Metal-binding</keyword>
<feature type="region of interest" description="Disordered" evidence="5">
    <location>
        <begin position="682"/>
        <end position="703"/>
    </location>
</feature>
<name>A0A9D4SET8_DERFA</name>
<feature type="compositionally biased region" description="Low complexity" evidence="5">
    <location>
        <begin position="519"/>
        <end position="555"/>
    </location>
</feature>
<feature type="compositionally biased region" description="Polar residues" evidence="5">
    <location>
        <begin position="601"/>
        <end position="611"/>
    </location>
</feature>
<dbReference type="GO" id="GO:0006357">
    <property type="term" value="P:regulation of transcription by RNA polymerase II"/>
    <property type="evidence" value="ECO:0007669"/>
    <property type="project" value="TreeGrafter"/>
</dbReference>
<dbReference type="AlphaFoldDB" id="A0A9D4SET8"/>
<dbReference type="Gene3D" id="3.30.40.10">
    <property type="entry name" value="Zinc/RING finger domain, C3HC4 (zinc finger)"/>
    <property type="match status" value="1"/>
</dbReference>
<comment type="caution">
    <text evidence="7">The sequence shown here is derived from an EMBL/GenBank/DDBJ whole genome shotgun (WGS) entry which is preliminary data.</text>
</comment>
<feature type="compositionally biased region" description="Polar residues" evidence="5">
    <location>
        <begin position="17"/>
        <end position="31"/>
    </location>
</feature>
<dbReference type="GO" id="GO:0016925">
    <property type="term" value="P:protein sumoylation"/>
    <property type="evidence" value="ECO:0007669"/>
    <property type="project" value="TreeGrafter"/>
</dbReference>
<feature type="compositionally biased region" description="Acidic residues" evidence="5">
    <location>
        <begin position="429"/>
        <end position="438"/>
    </location>
</feature>
<dbReference type="Pfam" id="PF02891">
    <property type="entry name" value="zf-MIZ"/>
    <property type="match status" value="1"/>
</dbReference>
<evidence type="ECO:0000259" key="6">
    <source>
        <dbReference type="PROSITE" id="PS51044"/>
    </source>
</evidence>
<dbReference type="EMBL" id="SDOV01000007">
    <property type="protein sequence ID" value="KAH7638410.1"/>
    <property type="molecule type" value="Genomic_DNA"/>
</dbReference>
<dbReference type="GO" id="GO:0000785">
    <property type="term" value="C:chromatin"/>
    <property type="evidence" value="ECO:0007669"/>
    <property type="project" value="TreeGrafter"/>
</dbReference>
<evidence type="ECO:0000313" key="7">
    <source>
        <dbReference type="EMBL" id="KAH7638410.1"/>
    </source>
</evidence>
<dbReference type="Proteomes" id="UP000828236">
    <property type="component" value="Unassembled WGS sequence"/>
</dbReference>
<feature type="region of interest" description="Disordered" evidence="5">
    <location>
        <begin position="1"/>
        <end position="60"/>
    </location>
</feature>
<feature type="compositionally biased region" description="Low complexity" evidence="5">
    <location>
        <begin position="445"/>
        <end position="456"/>
    </location>
</feature>
<dbReference type="GO" id="GO:0008270">
    <property type="term" value="F:zinc ion binding"/>
    <property type="evidence" value="ECO:0007669"/>
    <property type="project" value="UniProtKB-KW"/>
</dbReference>
<feature type="compositionally biased region" description="Low complexity" evidence="5">
    <location>
        <begin position="818"/>
        <end position="832"/>
    </location>
</feature>
<dbReference type="GO" id="GO:0061665">
    <property type="term" value="F:SUMO ligase activity"/>
    <property type="evidence" value="ECO:0007669"/>
    <property type="project" value="TreeGrafter"/>
</dbReference>
<feature type="compositionally biased region" description="Low complexity" evidence="5">
    <location>
        <begin position="40"/>
        <end position="55"/>
    </location>
</feature>
<feature type="compositionally biased region" description="Low complexity" evidence="5">
    <location>
        <begin position="580"/>
        <end position="600"/>
    </location>
</feature>
<protein>
    <submittedName>
        <fullName evidence="7">Miz/sp-ring zinc finger protein</fullName>
    </submittedName>
</protein>
<dbReference type="GO" id="GO:0003712">
    <property type="term" value="F:transcription coregulator activity"/>
    <property type="evidence" value="ECO:0007669"/>
    <property type="project" value="TreeGrafter"/>
</dbReference>
<reference evidence="7" key="2">
    <citation type="journal article" date="2021" name="World Allergy Organ. J.">
        <title>Chromosome-level assembly of Dermatophagoides farinae genome and transcriptome reveals two novel allergens Der f 37 and Der f 39.</title>
        <authorList>
            <person name="Chen J."/>
            <person name="Cai Z."/>
            <person name="Fan D."/>
            <person name="Hu J."/>
            <person name="Hou Y."/>
            <person name="He Y."/>
            <person name="Zhang Z."/>
            <person name="Zhao Z."/>
            <person name="Gao P."/>
            <person name="Hu W."/>
            <person name="Sun J."/>
            <person name="Li J."/>
            <person name="Ji K."/>
        </authorList>
    </citation>
    <scope>NUCLEOTIDE SEQUENCE</scope>
    <source>
        <strain evidence="7">JKM2019</strain>
    </source>
</reference>
<keyword evidence="3" id="KW-0862">Zinc</keyword>
<sequence length="978" mass="108334">MPNTRSSRSISNNSRTCKITTGSIMNPQLRNHNGVGTGPSSSSCAATNNTASSSTYHHSLPVSGQQYQNQEFFGLQHRMSGHFENNSNTTNPSSSSISLNSYQQQQQSNCAKLNSYEELRTLIKPQYINKLGESHRYSFRSTLVSTLPLGDQFKVFLRFCKYSTSTCEQMDCLPKSFNLTINDCTFTIKNKYTFAPYDITQRIASEKNEIFIRATISDQNDFSDNYYYGVFLMRKIDHKNLLKLLKDKGPYDTKLSIDLVKKKLHSDDDDVICDNVMKVSLLCPLTSLRLKIPSRSKHCDHVHCFDGEAFISINDITPRWKCPICKIYIKFDDLIIDGLVSRILQNLPQESNEAQIFPDGTFECLKNGVQINSKESQKDSSSSNLKRNGSDSSLCSNNHEDKKPKLDSKSTTTDSTNKKPAIEWITIDSSDDDNDDGVDSEKNNNSDNNSDASSSATIISQTDYSNYPRVDSISSNDNEFKMDDAGDDSDDDCMIVFEKINNTANNNNNKAHNRKSRFSNHSSSSGGGNNSSSSSNQTNNTKSHGGNSTTTTTTTADGLDKMTNPNYNSGQHHHQATLTNHSNSQQNANSNSYDSNSIANHQYSPQQQNQETRLENPLYPTPTTASSNYDTNSNSNPNVDAASSSLSSSSSSLGNSTTNYYRCKASLQYAQFKQQQRSYNNGIQNQHGHHMNGGNMQQQQRTNQPKLGMPAVDLCIRAPMHHPNAIVNHHHVPNSLSTTQQQKPPIINHNDGTNNCYLNFQNTNGGNHSNYAPQSLNPRIKNFIAAQQQQQQFQCSQSVSTNNNAPLLSHYLTQTSSTVTTNSNSSTATTTNGHHHYNNNGAGHHHHNPFIEHHHHHHHSNFDDTNGNTISGNPFINIHHPSPLSPSSSAAANFSTNSNLTSSFIGSNSNSSNNNNNANICPIIKPDPGAFTTASDLFSPNDMNLTADPYWLFADVNNPLSLALGNDLDFIIYTICSI</sequence>
<dbReference type="InterPro" id="IPR013083">
    <property type="entry name" value="Znf_RING/FYVE/PHD"/>
</dbReference>
<evidence type="ECO:0000256" key="4">
    <source>
        <dbReference type="PROSITE-ProRule" id="PRU00452"/>
    </source>
</evidence>
<dbReference type="PANTHER" id="PTHR10782">
    <property type="entry name" value="ZINC FINGER MIZ DOMAIN-CONTAINING PROTEIN"/>
    <property type="match status" value="1"/>
</dbReference>
<proteinExistence type="predicted"/>
<feature type="compositionally biased region" description="Basic and acidic residues" evidence="5">
    <location>
        <begin position="398"/>
        <end position="408"/>
    </location>
</feature>
<feature type="region of interest" description="Disordered" evidence="5">
    <location>
        <begin position="818"/>
        <end position="862"/>
    </location>
</feature>
<keyword evidence="2 4" id="KW-0863">Zinc-finger</keyword>
<evidence type="ECO:0000256" key="1">
    <source>
        <dbReference type="ARBA" id="ARBA00022723"/>
    </source>
</evidence>
<feature type="compositionally biased region" description="Polar residues" evidence="5">
    <location>
        <begin position="694"/>
        <end position="703"/>
    </location>
</feature>